<comment type="caution">
    <text evidence="2">The sequence shown here is derived from an EMBL/GenBank/DDBJ whole genome shotgun (WGS) entry which is preliminary data.</text>
</comment>
<organism evidence="2 3">
    <name type="scientific">Potamilus streckersoni</name>
    <dbReference type="NCBI Taxonomy" id="2493646"/>
    <lineage>
        <taxon>Eukaryota</taxon>
        <taxon>Metazoa</taxon>
        <taxon>Spiralia</taxon>
        <taxon>Lophotrochozoa</taxon>
        <taxon>Mollusca</taxon>
        <taxon>Bivalvia</taxon>
        <taxon>Autobranchia</taxon>
        <taxon>Heteroconchia</taxon>
        <taxon>Palaeoheterodonta</taxon>
        <taxon>Unionida</taxon>
        <taxon>Unionoidea</taxon>
        <taxon>Unionidae</taxon>
        <taxon>Ambleminae</taxon>
        <taxon>Lampsilini</taxon>
        <taxon>Potamilus</taxon>
    </lineage>
</organism>
<dbReference type="Proteomes" id="UP001195483">
    <property type="component" value="Unassembled WGS sequence"/>
</dbReference>
<dbReference type="AlphaFoldDB" id="A0AAE0S245"/>
<reference evidence="2" key="3">
    <citation type="submission" date="2023-05" db="EMBL/GenBank/DDBJ databases">
        <authorList>
            <person name="Smith C.H."/>
        </authorList>
    </citation>
    <scope>NUCLEOTIDE SEQUENCE</scope>
    <source>
        <strain evidence="2">CHS0354</strain>
        <tissue evidence="2">Mantle</tissue>
    </source>
</reference>
<sequence length="95" mass="10774">MVSSRWYKARTLLRKPLSNGESAYEGIHRLPSSDYTTIDEAQLYDVLNTSQSDQPVRGGNTSDVTNQRTRCVPTEMELIYVNTRTETELSSDISK</sequence>
<evidence type="ECO:0000313" key="3">
    <source>
        <dbReference type="Proteomes" id="UP001195483"/>
    </source>
</evidence>
<dbReference type="EMBL" id="JAEAOA010001314">
    <property type="protein sequence ID" value="KAK3583699.1"/>
    <property type="molecule type" value="Genomic_DNA"/>
</dbReference>
<evidence type="ECO:0000256" key="1">
    <source>
        <dbReference type="SAM" id="MobiDB-lite"/>
    </source>
</evidence>
<reference evidence="2" key="2">
    <citation type="journal article" date="2021" name="Genome Biol. Evol.">
        <title>Developing a high-quality reference genome for a parasitic bivalve with doubly uniparental inheritance (Bivalvia: Unionida).</title>
        <authorList>
            <person name="Smith C.H."/>
        </authorList>
    </citation>
    <scope>NUCLEOTIDE SEQUENCE</scope>
    <source>
        <strain evidence="2">CHS0354</strain>
        <tissue evidence="2">Mantle</tissue>
    </source>
</reference>
<feature type="region of interest" description="Disordered" evidence="1">
    <location>
        <begin position="49"/>
        <end position="68"/>
    </location>
</feature>
<reference evidence="2" key="1">
    <citation type="journal article" date="2021" name="Genome Biol. Evol.">
        <title>A High-Quality Reference Genome for a Parasitic Bivalve with Doubly Uniparental Inheritance (Bivalvia: Unionida).</title>
        <authorList>
            <person name="Smith C.H."/>
        </authorList>
    </citation>
    <scope>NUCLEOTIDE SEQUENCE</scope>
    <source>
        <strain evidence="2">CHS0354</strain>
    </source>
</reference>
<name>A0AAE0S245_9BIVA</name>
<protein>
    <submittedName>
        <fullName evidence="2">Uncharacterized protein</fullName>
    </submittedName>
</protein>
<proteinExistence type="predicted"/>
<gene>
    <name evidence="2" type="ORF">CHS0354_021450</name>
</gene>
<evidence type="ECO:0000313" key="2">
    <source>
        <dbReference type="EMBL" id="KAK3583699.1"/>
    </source>
</evidence>
<accession>A0AAE0S245</accession>
<keyword evidence="3" id="KW-1185">Reference proteome</keyword>